<dbReference type="EMBL" id="OX395126">
    <property type="protein sequence ID" value="CAI5762950.1"/>
    <property type="molecule type" value="Genomic_DNA"/>
</dbReference>
<proteinExistence type="predicted"/>
<protein>
    <submittedName>
        <fullName evidence="2">Uncharacterized protein</fullName>
    </submittedName>
</protein>
<evidence type="ECO:0000313" key="2">
    <source>
        <dbReference type="EMBL" id="CAI5762950.1"/>
    </source>
</evidence>
<keyword evidence="3" id="KW-1185">Reference proteome</keyword>
<gene>
    <name evidence="2" type="ORF">PODLI_1B018735</name>
</gene>
<evidence type="ECO:0000313" key="3">
    <source>
        <dbReference type="Proteomes" id="UP001178461"/>
    </source>
</evidence>
<dbReference type="AlphaFoldDB" id="A0AA35JMX4"/>
<sequence>MSPATPRRGRAGATPLPLAGDPAPSEALSLLGAPLYLLSFRSLSPKCSEAKGCLQDSGAQHNTWSPYNLVSKSKGRWRQACSRRTSGAARRVLLPYMHRCE</sequence>
<evidence type="ECO:0000256" key="1">
    <source>
        <dbReference type="SAM" id="MobiDB-lite"/>
    </source>
</evidence>
<name>A0AA35JMX4_9SAUR</name>
<reference evidence="2" key="1">
    <citation type="submission" date="2022-12" db="EMBL/GenBank/DDBJ databases">
        <authorList>
            <person name="Alioto T."/>
            <person name="Alioto T."/>
            <person name="Gomez Garrido J."/>
        </authorList>
    </citation>
    <scope>NUCLEOTIDE SEQUENCE</scope>
</reference>
<dbReference type="Proteomes" id="UP001178461">
    <property type="component" value="Chromosome 1"/>
</dbReference>
<feature type="region of interest" description="Disordered" evidence="1">
    <location>
        <begin position="1"/>
        <end position="20"/>
    </location>
</feature>
<accession>A0AA35JMX4</accession>
<organism evidence="2 3">
    <name type="scientific">Podarcis lilfordi</name>
    <name type="common">Lilford's wall lizard</name>
    <dbReference type="NCBI Taxonomy" id="74358"/>
    <lineage>
        <taxon>Eukaryota</taxon>
        <taxon>Metazoa</taxon>
        <taxon>Chordata</taxon>
        <taxon>Craniata</taxon>
        <taxon>Vertebrata</taxon>
        <taxon>Euteleostomi</taxon>
        <taxon>Lepidosauria</taxon>
        <taxon>Squamata</taxon>
        <taxon>Bifurcata</taxon>
        <taxon>Unidentata</taxon>
        <taxon>Episquamata</taxon>
        <taxon>Laterata</taxon>
        <taxon>Lacertibaenia</taxon>
        <taxon>Lacertidae</taxon>
        <taxon>Podarcis</taxon>
    </lineage>
</organism>